<accession>A0ABV9UFR0</accession>
<feature type="transmembrane region" description="Helical" evidence="1">
    <location>
        <begin position="111"/>
        <end position="131"/>
    </location>
</feature>
<evidence type="ECO:0000313" key="2">
    <source>
        <dbReference type="EMBL" id="MFC4955796.1"/>
    </source>
</evidence>
<reference evidence="3" key="1">
    <citation type="journal article" date="2019" name="Int. J. Syst. Evol. Microbiol.">
        <title>The Global Catalogue of Microorganisms (GCM) 10K type strain sequencing project: providing services to taxonomists for standard genome sequencing and annotation.</title>
        <authorList>
            <consortium name="The Broad Institute Genomics Platform"/>
            <consortium name="The Broad Institute Genome Sequencing Center for Infectious Disease"/>
            <person name="Wu L."/>
            <person name="Ma J."/>
        </authorList>
    </citation>
    <scope>NUCLEOTIDE SEQUENCE [LARGE SCALE GENOMIC DNA]</scope>
    <source>
        <strain evidence="3">CCM 7224</strain>
    </source>
</reference>
<organism evidence="2 3">
    <name type="scientific">Streptomyces mauvecolor</name>
    <dbReference type="NCBI Taxonomy" id="58345"/>
    <lineage>
        <taxon>Bacteria</taxon>
        <taxon>Bacillati</taxon>
        <taxon>Actinomycetota</taxon>
        <taxon>Actinomycetes</taxon>
        <taxon>Kitasatosporales</taxon>
        <taxon>Streptomycetaceae</taxon>
        <taxon>Streptomyces</taxon>
    </lineage>
</organism>
<dbReference type="RefSeq" id="WP_344375566.1">
    <property type="nucleotide sequence ID" value="NZ_BAAASQ010000011.1"/>
</dbReference>
<sequence length="187" mass="19326">MRQLTRLPIRLPGTEPAVAAVAGVCLLLALLLGLAPVLTSLTAHEGTTLVPSALGAPFALPSLRAVPLGSTGWAQLLCEDFAAAILVTVAALRTRRHLRRHPEARRLRRLLAGWTALIAAGAASGAWRGLVAARMVDAGPVGWLLYATTGAVFGAVWGLGLGWLPGLAALCVPDGRGRQPTPSPSSD</sequence>
<dbReference type="Proteomes" id="UP001595834">
    <property type="component" value="Unassembled WGS sequence"/>
</dbReference>
<name>A0ABV9UFR0_9ACTN</name>
<comment type="caution">
    <text evidence="2">The sequence shown here is derived from an EMBL/GenBank/DDBJ whole genome shotgun (WGS) entry which is preliminary data.</text>
</comment>
<dbReference type="EMBL" id="JBHSIZ010000006">
    <property type="protein sequence ID" value="MFC4955796.1"/>
    <property type="molecule type" value="Genomic_DNA"/>
</dbReference>
<feature type="transmembrane region" description="Helical" evidence="1">
    <location>
        <begin position="143"/>
        <end position="172"/>
    </location>
</feature>
<protein>
    <submittedName>
        <fullName evidence="2">Uncharacterized protein</fullName>
    </submittedName>
</protein>
<proteinExistence type="predicted"/>
<evidence type="ECO:0000313" key="3">
    <source>
        <dbReference type="Proteomes" id="UP001595834"/>
    </source>
</evidence>
<keyword evidence="1" id="KW-0472">Membrane</keyword>
<gene>
    <name evidence="2" type="ORF">ACFPFX_05720</name>
</gene>
<keyword evidence="3" id="KW-1185">Reference proteome</keyword>
<feature type="transmembrane region" description="Helical" evidence="1">
    <location>
        <begin position="71"/>
        <end position="91"/>
    </location>
</feature>
<keyword evidence="1" id="KW-0812">Transmembrane</keyword>
<evidence type="ECO:0000256" key="1">
    <source>
        <dbReference type="SAM" id="Phobius"/>
    </source>
</evidence>
<keyword evidence="1" id="KW-1133">Transmembrane helix</keyword>